<dbReference type="SUPFAM" id="SSF53474">
    <property type="entry name" value="alpha/beta-Hydrolases"/>
    <property type="match status" value="1"/>
</dbReference>
<dbReference type="Pfam" id="PF02089">
    <property type="entry name" value="Palm_thioest"/>
    <property type="match status" value="1"/>
</dbReference>
<dbReference type="PANTHER" id="PTHR37946">
    <property type="entry name" value="SLL1969 PROTEIN"/>
    <property type="match status" value="1"/>
</dbReference>
<accession>A0ABX6IYI8</accession>
<organism evidence="1 2">
    <name type="scientific">Microbulbifer hydrolyticus</name>
    <dbReference type="NCBI Taxonomy" id="48074"/>
    <lineage>
        <taxon>Bacteria</taxon>
        <taxon>Pseudomonadati</taxon>
        <taxon>Pseudomonadota</taxon>
        <taxon>Gammaproteobacteria</taxon>
        <taxon>Cellvibrionales</taxon>
        <taxon>Microbulbiferaceae</taxon>
        <taxon>Microbulbifer</taxon>
    </lineage>
</organism>
<evidence type="ECO:0000313" key="2">
    <source>
        <dbReference type="Proteomes" id="UP000464675"/>
    </source>
</evidence>
<dbReference type="PANTHER" id="PTHR37946:SF1">
    <property type="entry name" value="SLL1969 PROTEIN"/>
    <property type="match status" value="1"/>
</dbReference>
<gene>
    <name evidence="1" type="ORF">GTQ55_13340</name>
</gene>
<dbReference type="EMBL" id="CP047491">
    <property type="protein sequence ID" value="QHQ39871.1"/>
    <property type="molecule type" value="Genomic_DNA"/>
</dbReference>
<keyword evidence="2" id="KW-1185">Reference proteome</keyword>
<name>A0ABX6IYI8_9GAMM</name>
<reference evidence="1 2" key="1">
    <citation type="submission" date="2020-01" db="EMBL/GenBank/DDBJ databases">
        <title>The possibility of degradation of plastic by Microbulbifer hydrolyticus IRE-31.</title>
        <authorList>
            <person name="Liu L."/>
        </authorList>
    </citation>
    <scope>NUCLEOTIDE SEQUENCE [LARGE SCALE GENOMIC DNA]</scope>
    <source>
        <strain evidence="1 2">IRE-31</strain>
    </source>
</reference>
<proteinExistence type="predicted"/>
<dbReference type="Gene3D" id="3.40.50.1820">
    <property type="entry name" value="alpha/beta hydrolase"/>
    <property type="match status" value="1"/>
</dbReference>
<protein>
    <submittedName>
        <fullName evidence="1">Lipase</fullName>
    </submittedName>
</protein>
<dbReference type="InterPro" id="IPR029058">
    <property type="entry name" value="AB_hydrolase_fold"/>
</dbReference>
<dbReference type="Proteomes" id="UP000464675">
    <property type="component" value="Chromosome"/>
</dbReference>
<sequence>MPIKRKSRVAVLVPGIFDRGKSMLQMRSALESAGFTAHCINLKANSGWHGMEHLALQLRDRVEEVTVARETCALVGFSMGGIVARYYLQRLGGAERVHKFIALSSPHFGSFWAHFLPYKGGRQLRIGSEFLSSLNRDTSVLESAAPVSIWTPYDATILPQSSSRLPLGKTYQIPVSLHRWVPQNRAVIEIVVAELAEVLKDDP</sequence>
<evidence type="ECO:0000313" key="1">
    <source>
        <dbReference type="EMBL" id="QHQ39871.1"/>
    </source>
</evidence>